<proteinExistence type="predicted"/>
<name>A0A0A9GRI1_ARUDO</name>
<accession>A0A0A9GRI1</accession>
<evidence type="ECO:0000313" key="1">
    <source>
        <dbReference type="EMBL" id="JAE25111.1"/>
    </source>
</evidence>
<sequence>MMQDGKTGVIAIPYPYTYYSPQPPAQLNEPKKRFLNCLLGLGSPFPAKYTIQLLPRRPDLLVEGTSLVALRPRRDTMWFSPHPRQSSCPMYMRTSICV</sequence>
<dbReference type="AlphaFoldDB" id="A0A0A9GRI1"/>
<dbReference type="EMBL" id="GBRH01172785">
    <property type="protein sequence ID" value="JAE25111.1"/>
    <property type="molecule type" value="Transcribed_RNA"/>
</dbReference>
<protein>
    <submittedName>
        <fullName evidence="1">Uncharacterized protein</fullName>
    </submittedName>
</protein>
<organism evidence="1">
    <name type="scientific">Arundo donax</name>
    <name type="common">Giant reed</name>
    <name type="synonym">Donax arundinaceus</name>
    <dbReference type="NCBI Taxonomy" id="35708"/>
    <lineage>
        <taxon>Eukaryota</taxon>
        <taxon>Viridiplantae</taxon>
        <taxon>Streptophyta</taxon>
        <taxon>Embryophyta</taxon>
        <taxon>Tracheophyta</taxon>
        <taxon>Spermatophyta</taxon>
        <taxon>Magnoliopsida</taxon>
        <taxon>Liliopsida</taxon>
        <taxon>Poales</taxon>
        <taxon>Poaceae</taxon>
        <taxon>PACMAD clade</taxon>
        <taxon>Arundinoideae</taxon>
        <taxon>Arundineae</taxon>
        <taxon>Arundo</taxon>
    </lineage>
</organism>
<reference evidence="1" key="2">
    <citation type="journal article" date="2015" name="Data Brief">
        <title>Shoot transcriptome of the giant reed, Arundo donax.</title>
        <authorList>
            <person name="Barrero R.A."/>
            <person name="Guerrero F.D."/>
            <person name="Moolhuijzen P."/>
            <person name="Goolsby J.A."/>
            <person name="Tidwell J."/>
            <person name="Bellgard S.E."/>
            <person name="Bellgard M.I."/>
        </authorList>
    </citation>
    <scope>NUCLEOTIDE SEQUENCE</scope>
    <source>
        <tissue evidence="1">Shoot tissue taken approximately 20 cm above the soil surface</tissue>
    </source>
</reference>
<reference evidence="1" key="1">
    <citation type="submission" date="2014-09" db="EMBL/GenBank/DDBJ databases">
        <authorList>
            <person name="Magalhaes I.L.F."/>
            <person name="Oliveira U."/>
            <person name="Santos F.R."/>
            <person name="Vidigal T.H.D.A."/>
            <person name="Brescovit A.D."/>
            <person name="Santos A.J."/>
        </authorList>
    </citation>
    <scope>NUCLEOTIDE SEQUENCE</scope>
    <source>
        <tissue evidence="1">Shoot tissue taken approximately 20 cm above the soil surface</tissue>
    </source>
</reference>